<dbReference type="EMBL" id="CM044703">
    <property type="protein sequence ID" value="KAI5670381.1"/>
    <property type="molecule type" value="Genomic_DNA"/>
</dbReference>
<dbReference type="Proteomes" id="UP001060085">
    <property type="component" value="Linkage Group LG03"/>
</dbReference>
<evidence type="ECO:0000313" key="1">
    <source>
        <dbReference type="EMBL" id="KAI5670381.1"/>
    </source>
</evidence>
<protein>
    <submittedName>
        <fullName evidence="1">Uncharacterized protein</fullName>
    </submittedName>
</protein>
<accession>A0ACC0BCK0</accession>
<evidence type="ECO:0000313" key="2">
    <source>
        <dbReference type="Proteomes" id="UP001060085"/>
    </source>
</evidence>
<reference evidence="2" key="1">
    <citation type="journal article" date="2023" name="Nat. Plants">
        <title>Single-cell RNA sequencing provides a high-resolution roadmap for understanding the multicellular compartmentation of specialized metabolism.</title>
        <authorList>
            <person name="Sun S."/>
            <person name="Shen X."/>
            <person name="Li Y."/>
            <person name="Li Y."/>
            <person name="Wang S."/>
            <person name="Li R."/>
            <person name="Zhang H."/>
            <person name="Shen G."/>
            <person name="Guo B."/>
            <person name="Wei J."/>
            <person name="Xu J."/>
            <person name="St-Pierre B."/>
            <person name="Chen S."/>
            <person name="Sun C."/>
        </authorList>
    </citation>
    <scope>NUCLEOTIDE SEQUENCE [LARGE SCALE GENOMIC DNA]</scope>
</reference>
<organism evidence="1 2">
    <name type="scientific">Catharanthus roseus</name>
    <name type="common">Madagascar periwinkle</name>
    <name type="synonym">Vinca rosea</name>
    <dbReference type="NCBI Taxonomy" id="4058"/>
    <lineage>
        <taxon>Eukaryota</taxon>
        <taxon>Viridiplantae</taxon>
        <taxon>Streptophyta</taxon>
        <taxon>Embryophyta</taxon>
        <taxon>Tracheophyta</taxon>
        <taxon>Spermatophyta</taxon>
        <taxon>Magnoliopsida</taxon>
        <taxon>eudicotyledons</taxon>
        <taxon>Gunneridae</taxon>
        <taxon>Pentapetalae</taxon>
        <taxon>asterids</taxon>
        <taxon>lamiids</taxon>
        <taxon>Gentianales</taxon>
        <taxon>Apocynaceae</taxon>
        <taxon>Rauvolfioideae</taxon>
        <taxon>Vinceae</taxon>
        <taxon>Catharanthinae</taxon>
        <taxon>Catharanthus</taxon>
    </lineage>
</organism>
<keyword evidence="2" id="KW-1185">Reference proteome</keyword>
<sequence length="151" mass="17601">MKVEKFLSDFIALVRWKIVKNVVISDEEYEAWNSWYNEKKKADPNFENLYIESISRPRTLDQVMNEEMMKFRAATTSSIQGLKIVKVDDENDSISITRNCSVCLDYFDVVGSEVAKLPYSHVFHRVCVTKWLQQSHVCPLCRFPLPTSLDN</sequence>
<name>A0ACC0BCK0_CATRO</name>
<proteinExistence type="predicted"/>
<comment type="caution">
    <text evidence="1">The sequence shown here is derived from an EMBL/GenBank/DDBJ whole genome shotgun (WGS) entry which is preliminary data.</text>
</comment>
<gene>
    <name evidence="1" type="ORF">M9H77_10745</name>
</gene>